<evidence type="ECO:0000313" key="1">
    <source>
        <dbReference type="EMBL" id="GMT08607.1"/>
    </source>
</evidence>
<dbReference type="Proteomes" id="UP001432027">
    <property type="component" value="Unassembled WGS sequence"/>
</dbReference>
<organism evidence="1 2">
    <name type="scientific">Pristionchus entomophagus</name>
    <dbReference type="NCBI Taxonomy" id="358040"/>
    <lineage>
        <taxon>Eukaryota</taxon>
        <taxon>Metazoa</taxon>
        <taxon>Ecdysozoa</taxon>
        <taxon>Nematoda</taxon>
        <taxon>Chromadorea</taxon>
        <taxon>Rhabditida</taxon>
        <taxon>Rhabditina</taxon>
        <taxon>Diplogasteromorpha</taxon>
        <taxon>Diplogasteroidea</taxon>
        <taxon>Neodiplogasteridae</taxon>
        <taxon>Pristionchus</taxon>
    </lineage>
</organism>
<comment type="caution">
    <text evidence="1">The sequence shown here is derived from an EMBL/GenBank/DDBJ whole genome shotgun (WGS) entry which is preliminary data.</text>
</comment>
<proteinExistence type="predicted"/>
<sequence>QSALHSFESVDMPSSLTLSFPNILLTTPTPRNGSFVENTISSDTPCQSRFEPLPPYSESWPASHRCDRTMEEGLEGIGSIMP</sequence>
<reference evidence="1" key="1">
    <citation type="submission" date="2023-10" db="EMBL/GenBank/DDBJ databases">
        <title>Genome assembly of Pristionchus species.</title>
        <authorList>
            <person name="Yoshida K."/>
            <person name="Sommer R.J."/>
        </authorList>
    </citation>
    <scope>NUCLEOTIDE SEQUENCE</scope>
    <source>
        <strain evidence="1">RS0144</strain>
    </source>
</reference>
<evidence type="ECO:0000313" key="2">
    <source>
        <dbReference type="Proteomes" id="UP001432027"/>
    </source>
</evidence>
<keyword evidence="2" id="KW-1185">Reference proteome</keyword>
<dbReference type="AlphaFoldDB" id="A0AAV5UQN9"/>
<name>A0AAV5UQN9_9BILA</name>
<dbReference type="EMBL" id="BTSX01000130">
    <property type="protein sequence ID" value="GMT08607.1"/>
    <property type="molecule type" value="Genomic_DNA"/>
</dbReference>
<gene>
    <name evidence="1" type="ORF">PENTCL1PPCAC_30781</name>
</gene>
<accession>A0AAV5UQN9</accession>
<feature type="non-terminal residue" evidence="1">
    <location>
        <position position="1"/>
    </location>
</feature>
<protein>
    <submittedName>
        <fullName evidence="1">Uncharacterized protein</fullName>
    </submittedName>
</protein>